<keyword evidence="2" id="KW-1133">Transmembrane helix</keyword>
<feature type="transmembrane region" description="Helical" evidence="2">
    <location>
        <begin position="431"/>
        <end position="449"/>
    </location>
</feature>
<dbReference type="EMBL" id="KV417523">
    <property type="protein sequence ID" value="KZP24949.1"/>
    <property type="molecule type" value="Genomic_DNA"/>
</dbReference>
<accession>A0A166NFF0</accession>
<gene>
    <name evidence="3" type="ORF">FIBSPDRAFT_1041749</name>
</gene>
<protein>
    <submittedName>
        <fullName evidence="3">Uncharacterized protein</fullName>
    </submittedName>
</protein>
<dbReference type="AlphaFoldDB" id="A0A166NFF0"/>
<organism evidence="3 4">
    <name type="scientific">Athelia psychrophila</name>
    <dbReference type="NCBI Taxonomy" id="1759441"/>
    <lineage>
        <taxon>Eukaryota</taxon>
        <taxon>Fungi</taxon>
        <taxon>Dikarya</taxon>
        <taxon>Basidiomycota</taxon>
        <taxon>Agaricomycotina</taxon>
        <taxon>Agaricomycetes</taxon>
        <taxon>Agaricomycetidae</taxon>
        <taxon>Atheliales</taxon>
        <taxon>Atheliaceae</taxon>
        <taxon>Athelia</taxon>
    </lineage>
</organism>
<feature type="transmembrane region" description="Helical" evidence="2">
    <location>
        <begin position="398"/>
        <end position="419"/>
    </location>
</feature>
<keyword evidence="2" id="KW-0472">Membrane</keyword>
<name>A0A166NFF0_9AGAM</name>
<reference evidence="3 4" key="1">
    <citation type="journal article" date="2016" name="Mol. Biol. Evol.">
        <title>Comparative Genomics of Early-Diverging Mushroom-Forming Fungi Provides Insights into the Origins of Lignocellulose Decay Capabilities.</title>
        <authorList>
            <person name="Nagy L.G."/>
            <person name="Riley R."/>
            <person name="Tritt A."/>
            <person name="Adam C."/>
            <person name="Daum C."/>
            <person name="Floudas D."/>
            <person name="Sun H."/>
            <person name="Yadav J.S."/>
            <person name="Pangilinan J."/>
            <person name="Larsson K.H."/>
            <person name="Matsuura K."/>
            <person name="Barry K."/>
            <person name="Labutti K."/>
            <person name="Kuo R."/>
            <person name="Ohm R.A."/>
            <person name="Bhattacharya S.S."/>
            <person name="Shirouzu T."/>
            <person name="Yoshinaga Y."/>
            <person name="Martin F.M."/>
            <person name="Grigoriev I.V."/>
            <person name="Hibbett D.S."/>
        </authorList>
    </citation>
    <scope>NUCLEOTIDE SEQUENCE [LARGE SCALE GENOMIC DNA]</scope>
    <source>
        <strain evidence="3 4">CBS 109695</strain>
    </source>
</reference>
<feature type="transmembrane region" description="Helical" evidence="2">
    <location>
        <begin position="183"/>
        <end position="204"/>
    </location>
</feature>
<feature type="region of interest" description="Disordered" evidence="1">
    <location>
        <begin position="11"/>
        <end position="44"/>
    </location>
</feature>
<feature type="transmembrane region" description="Helical" evidence="2">
    <location>
        <begin position="485"/>
        <end position="503"/>
    </location>
</feature>
<evidence type="ECO:0000313" key="3">
    <source>
        <dbReference type="EMBL" id="KZP24949.1"/>
    </source>
</evidence>
<evidence type="ECO:0000256" key="2">
    <source>
        <dbReference type="SAM" id="Phobius"/>
    </source>
</evidence>
<evidence type="ECO:0000256" key="1">
    <source>
        <dbReference type="SAM" id="MobiDB-lite"/>
    </source>
</evidence>
<dbReference type="Proteomes" id="UP000076532">
    <property type="component" value="Unassembled WGS sequence"/>
</dbReference>
<evidence type="ECO:0000313" key="4">
    <source>
        <dbReference type="Proteomes" id="UP000076532"/>
    </source>
</evidence>
<feature type="compositionally biased region" description="Polar residues" evidence="1">
    <location>
        <begin position="12"/>
        <end position="24"/>
    </location>
</feature>
<dbReference type="OrthoDB" id="2688021at2759"/>
<feature type="transmembrane region" description="Helical" evidence="2">
    <location>
        <begin position="50"/>
        <end position="73"/>
    </location>
</feature>
<sequence length="604" mass="66100">MGDQVPLLEYSSHLTWHSQPTQISSDDDEPKAQTKAGAEPDEEPEYESRALAWLTLSASIVVAVAFMIAGVALSRSKNKVAGSATVHSVIPIISSSQGIYNYSREVLSAVFTIIATVATEAVGSVHSTALRSTLIDEYRHLLRTSDPNTPLPPNAKHRFEFNTNSRLFAASNKPGWANPNGRLMNALMALLLVVSYAASALIVTELQTWEGPDLSTATYGIGLSAPPIVVFGLSLFLQGVISILGTYGCGPYWLDNTDMLATTKRQIDDNVIVPRPHRCMRNVLQGQSTTPDALKPSARQPSAWSANRTVKKAVIVVWGLIPVYTAWGAIIYTLSIYADNWISKSGKIYTVGIGTLQLSEFSWSFLPNANSQSFGVAFLTNHAKEEASLPSVAWPSTFLVFMAIQSGLTLALHYCEAIINTTRDEDVWRQAVGYWGVSTLGQGFMRGLFVGTLGSWRSVFILVTKFLCHWLFAQSFQVNGVFAQSFSVSGVYVGTYFTGITALARCAQIWYLSVILVGVATITTIIAKYKPHGPQPAAYGHFQTLADLIDEWYPVVYWGHKSDEYGVCHAGTHYEPLTTPINMKRKYAGELDQTLLSTANLQSQ</sequence>
<keyword evidence="2" id="KW-0812">Transmembrane</keyword>
<keyword evidence="4" id="KW-1185">Reference proteome</keyword>
<proteinExistence type="predicted"/>
<dbReference type="STRING" id="436010.A0A166NFF0"/>
<feature type="transmembrane region" description="Helical" evidence="2">
    <location>
        <begin position="509"/>
        <end position="527"/>
    </location>
</feature>
<feature type="transmembrane region" description="Helical" evidence="2">
    <location>
        <begin position="313"/>
        <end position="337"/>
    </location>
</feature>